<evidence type="ECO:0000256" key="7">
    <source>
        <dbReference type="ARBA" id="ARBA00023080"/>
    </source>
</evidence>
<keyword evidence="13" id="KW-1185">Reference proteome</keyword>
<evidence type="ECO:0000256" key="11">
    <source>
        <dbReference type="RuleBase" id="RU003781"/>
    </source>
</evidence>
<comment type="function">
    <text evidence="10">Pyrophosphatase that catalyzes the hydrolysis of nucleoside triphosphates to their monophosphate derivatives, with a high preference for the non-canonical purine nucleotides XTP (xanthosine triphosphate), dITP (deoxyinosine triphosphate) and ITP. Seems to function as a house-cleaning enzyme that removes non-canonical purine nucleotides from the nucleotide pool, thus preventing their incorporation into DNA/RNA and avoiding chromosomal lesions.</text>
</comment>
<dbReference type="Pfam" id="PF01725">
    <property type="entry name" value="Ham1p_like"/>
    <property type="match status" value="1"/>
</dbReference>
<evidence type="ECO:0000256" key="10">
    <source>
        <dbReference type="HAMAP-Rule" id="MF_01405"/>
    </source>
</evidence>
<keyword evidence="5 10" id="KW-0378">Hydrolase</keyword>
<dbReference type="AlphaFoldDB" id="A0A090Q7B4"/>
<dbReference type="FunFam" id="3.90.950.10:FF:000001">
    <property type="entry name" value="dITP/XTP pyrophosphatase"/>
    <property type="match status" value="1"/>
</dbReference>
<comment type="subunit">
    <text evidence="2 10">Homodimer.</text>
</comment>
<evidence type="ECO:0000256" key="8">
    <source>
        <dbReference type="ARBA" id="ARBA00051875"/>
    </source>
</evidence>
<organism evidence="12 13">
    <name type="scientific">Nonlabens tegetincola</name>
    <dbReference type="NCBI Taxonomy" id="323273"/>
    <lineage>
        <taxon>Bacteria</taxon>
        <taxon>Pseudomonadati</taxon>
        <taxon>Bacteroidota</taxon>
        <taxon>Flavobacteriia</taxon>
        <taxon>Flavobacteriales</taxon>
        <taxon>Flavobacteriaceae</taxon>
        <taxon>Nonlabens</taxon>
    </lineage>
</organism>
<comment type="caution">
    <text evidence="10">Lacks conserved residue(s) required for the propagation of feature annotation.</text>
</comment>
<dbReference type="GO" id="GO:0036220">
    <property type="term" value="F:ITP diphosphatase activity"/>
    <property type="evidence" value="ECO:0007669"/>
    <property type="project" value="UniProtKB-UniRule"/>
</dbReference>
<feature type="binding site" evidence="10">
    <location>
        <begin position="148"/>
        <end position="151"/>
    </location>
    <ligand>
        <name>substrate</name>
    </ligand>
</feature>
<dbReference type="GO" id="GO:0036222">
    <property type="term" value="F:XTP diphosphatase activity"/>
    <property type="evidence" value="ECO:0007669"/>
    <property type="project" value="UniProtKB-UniRule"/>
</dbReference>
<dbReference type="InterPro" id="IPR029001">
    <property type="entry name" value="ITPase-like_fam"/>
</dbReference>
<gene>
    <name evidence="12" type="ORF">JCM19294_194</name>
</gene>
<dbReference type="NCBIfam" id="TIGR00042">
    <property type="entry name" value="RdgB/HAM1 family non-canonical purine NTP pyrophosphatase"/>
    <property type="match status" value="1"/>
</dbReference>
<dbReference type="GO" id="GO:0009117">
    <property type="term" value="P:nucleotide metabolic process"/>
    <property type="evidence" value="ECO:0007669"/>
    <property type="project" value="UniProtKB-KW"/>
</dbReference>
<comment type="catalytic activity">
    <reaction evidence="10">
        <text>ITP + H2O = IMP + diphosphate + H(+)</text>
        <dbReference type="Rhea" id="RHEA:29399"/>
        <dbReference type="ChEBI" id="CHEBI:15377"/>
        <dbReference type="ChEBI" id="CHEBI:15378"/>
        <dbReference type="ChEBI" id="CHEBI:33019"/>
        <dbReference type="ChEBI" id="CHEBI:58053"/>
        <dbReference type="ChEBI" id="CHEBI:61402"/>
        <dbReference type="EC" id="3.6.1.66"/>
    </reaction>
</comment>
<feature type="binding site" evidence="10">
    <location>
        <position position="68"/>
    </location>
    <ligand>
        <name>Mg(2+)</name>
        <dbReference type="ChEBI" id="CHEBI:18420"/>
    </ligand>
</feature>
<comment type="catalytic activity">
    <reaction evidence="9 10">
        <text>XTP + H2O = XMP + diphosphate + H(+)</text>
        <dbReference type="Rhea" id="RHEA:28610"/>
        <dbReference type="ChEBI" id="CHEBI:15377"/>
        <dbReference type="ChEBI" id="CHEBI:15378"/>
        <dbReference type="ChEBI" id="CHEBI:33019"/>
        <dbReference type="ChEBI" id="CHEBI:57464"/>
        <dbReference type="ChEBI" id="CHEBI:61314"/>
        <dbReference type="EC" id="3.6.1.66"/>
    </reaction>
</comment>
<evidence type="ECO:0000256" key="9">
    <source>
        <dbReference type="ARBA" id="ARBA00052017"/>
    </source>
</evidence>
<dbReference type="GO" id="GO:0017111">
    <property type="term" value="F:ribonucleoside triphosphate phosphatase activity"/>
    <property type="evidence" value="ECO:0007669"/>
    <property type="project" value="InterPro"/>
</dbReference>
<keyword evidence="7 10" id="KW-0546">Nucleotide metabolism</keyword>
<dbReference type="GO" id="GO:0005829">
    <property type="term" value="C:cytosol"/>
    <property type="evidence" value="ECO:0007669"/>
    <property type="project" value="TreeGrafter"/>
</dbReference>
<dbReference type="eggNOG" id="COG0127">
    <property type="taxonomic scope" value="Bacteria"/>
</dbReference>
<dbReference type="RefSeq" id="WP_042279390.1">
    <property type="nucleotide sequence ID" value="NZ_BBML01000006.1"/>
</dbReference>
<dbReference type="OrthoDB" id="9807456at2"/>
<dbReference type="InterPro" id="IPR020922">
    <property type="entry name" value="dITP/XTP_pyrophosphatase"/>
</dbReference>
<dbReference type="Gene3D" id="3.90.950.10">
    <property type="match status" value="1"/>
</dbReference>
<dbReference type="InterPro" id="IPR002637">
    <property type="entry name" value="RdgB/HAM1"/>
</dbReference>
<keyword evidence="3 10" id="KW-0479">Metal-binding</keyword>
<sequence>MKLLFATHNQNKLKEIQALMPANIELVCLKDINFEEDIPETSETISGNAIQKVEYLVNRVKMPVFADDTGLLVDALNGEPGVYSARYAGPERDSEANMQLVLDKLENTRNRNARFVTAIALSLQGCQLLFEGVCEGVITDEKKGEKGFGYDPIFKPNEADKTFAEMSLTEKGEISHRARAFRKLISYLEEDVNGR</sequence>
<feature type="active site" description="Proton acceptor" evidence="10">
    <location>
        <position position="68"/>
    </location>
</feature>
<evidence type="ECO:0000256" key="3">
    <source>
        <dbReference type="ARBA" id="ARBA00022723"/>
    </source>
</evidence>
<dbReference type="GO" id="GO:0009146">
    <property type="term" value="P:purine nucleoside triphosphate catabolic process"/>
    <property type="evidence" value="ECO:0007669"/>
    <property type="project" value="UniProtKB-UniRule"/>
</dbReference>
<feature type="binding site" evidence="10">
    <location>
        <begin position="7"/>
        <end position="12"/>
    </location>
    <ligand>
        <name>substrate</name>
    </ligand>
</feature>
<dbReference type="SUPFAM" id="SSF52972">
    <property type="entry name" value="ITPase-like"/>
    <property type="match status" value="1"/>
</dbReference>
<dbReference type="PANTHER" id="PTHR11067">
    <property type="entry name" value="INOSINE TRIPHOSPHATE PYROPHOSPHATASE/HAM1 PROTEIN"/>
    <property type="match status" value="1"/>
</dbReference>
<comment type="similarity">
    <text evidence="1 10 11">Belongs to the HAM1 NTPase family.</text>
</comment>
<reference evidence="12" key="1">
    <citation type="journal article" date="2014" name="Genome Announc.">
        <title>Draft Genome Sequences of Marine Flavobacterium Nonlabens Strains NR17, NR24, NR27, NR32, NR33, and Ara13.</title>
        <authorList>
            <person name="Nakanishi M."/>
            <person name="Meirelles P."/>
            <person name="Suzuki R."/>
            <person name="Takatani N."/>
            <person name="Mino S."/>
            <person name="Suda W."/>
            <person name="Oshima K."/>
            <person name="Hattori M."/>
            <person name="Ohkuma M."/>
            <person name="Hosokawa M."/>
            <person name="Miyashita K."/>
            <person name="Thompson F.L."/>
            <person name="Niwa A."/>
            <person name="Sawabe T."/>
            <person name="Sawabe T."/>
        </authorList>
    </citation>
    <scope>NUCLEOTIDE SEQUENCE [LARGE SCALE GENOMIC DNA]</scope>
    <source>
        <strain evidence="12">JCM 19294</strain>
    </source>
</reference>
<feature type="binding site" evidence="10">
    <location>
        <begin position="176"/>
        <end position="177"/>
    </location>
    <ligand>
        <name>substrate</name>
    </ligand>
</feature>
<accession>A0A090Q7B4</accession>
<keyword evidence="4 10" id="KW-0547">Nucleotide-binding</keyword>
<evidence type="ECO:0000256" key="5">
    <source>
        <dbReference type="ARBA" id="ARBA00022801"/>
    </source>
</evidence>
<comment type="cofactor">
    <cofactor evidence="10">
        <name>Mg(2+)</name>
        <dbReference type="ChEBI" id="CHEBI:18420"/>
    </cofactor>
    <text evidence="10">Binds 1 Mg(2+) ion per subunit.</text>
</comment>
<evidence type="ECO:0000256" key="1">
    <source>
        <dbReference type="ARBA" id="ARBA00008023"/>
    </source>
</evidence>
<dbReference type="CDD" id="cd00515">
    <property type="entry name" value="HAM1"/>
    <property type="match status" value="1"/>
</dbReference>
<dbReference type="GO" id="GO:0000166">
    <property type="term" value="F:nucleotide binding"/>
    <property type="evidence" value="ECO:0007669"/>
    <property type="project" value="UniProtKB-KW"/>
</dbReference>
<proteinExistence type="inferred from homology"/>
<evidence type="ECO:0000313" key="12">
    <source>
        <dbReference type="EMBL" id="GAK97658.1"/>
    </source>
</evidence>
<feature type="binding site" evidence="10">
    <location>
        <position position="69"/>
    </location>
    <ligand>
        <name>substrate</name>
    </ligand>
</feature>
<name>A0A090Q7B4_9FLAO</name>
<dbReference type="EC" id="3.6.1.66" evidence="10"/>
<dbReference type="PANTHER" id="PTHR11067:SF9">
    <property type="entry name" value="INOSINE TRIPHOSPHATE PYROPHOSPHATASE"/>
    <property type="match status" value="1"/>
</dbReference>
<evidence type="ECO:0000313" key="13">
    <source>
        <dbReference type="Proteomes" id="UP000029221"/>
    </source>
</evidence>
<feature type="binding site" evidence="10">
    <location>
        <position position="171"/>
    </location>
    <ligand>
        <name>substrate</name>
    </ligand>
</feature>
<dbReference type="GO" id="GO:0046872">
    <property type="term" value="F:metal ion binding"/>
    <property type="evidence" value="ECO:0007669"/>
    <property type="project" value="UniProtKB-KW"/>
</dbReference>
<evidence type="ECO:0000256" key="4">
    <source>
        <dbReference type="ARBA" id="ARBA00022741"/>
    </source>
</evidence>
<keyword evidence="6 10" id="KW-0460">Magnesium</keyword>
<comment type="caution">
    <text evidence="12">The sequence shown here is derived from an EMBL/GenBank/DDBJ whole genome shotgun (WGS) entry which is preliminary data.</text>
</comment>
<dbReference type="Proteomes" id="UP000029221">
    <property type="component" value="Unassembled WGS sequence"/>
</dbReference>
<accession>A0A2S7TCE3</accession>
<dbReference type="STRING" id="319236.BST91_06430"/>
<evidence type="ECO:0000256" key="6">
    <source>
        <dbReference type="ARBA" id="ARBA00022842"/>
    </source>
</evidence>
<dbReference type="HAMAP" id="MF_01405">
    <property type="entry name" value="Non_canon_purine_NTPase"/>
    <property type="match status" value="1"/>
</dbReference>
<evidence type="ECO:0000256" key="2">
    <source>
        <dbReference type="ARBA" id="ARBA00011738"/>
    </source>
</evidence>
<comment type="catalytic activity">
    <reaction evidence="8 10">
        <text>dITP + H2O = dIMP + diphosphate + H(+)</text>
        <dbReference type="Rhea" id="RHEA:28342"/>
        <dbReference type="ChEBI" id="CHEBI:15377"/>
        <dbReference type="ChEBI" id="CHEBI:15378"/>
        <dbReference type="ChEBI" id="CHEBI:33019"/>
        <dbReference type="ChEBI" id="CHEBI:61194"/>
        <dbReference type="ChEBI" id="CHEBI:61382"/>
        <dbReference type="EC" id="3.6.1.66"/>
    </reaction>
</comment>
<dbReference type="GO" id="GO:0035870">
    <property type="term" value="F:dITP diphosphatase activity"/>
    <property type="evidence" value="ECO:0007669"/>
    <property type="project" value="UniProtKB-UniRule"/>
</dbReference>
<protein>
    <recommendedName>
        <fullName evidence="10">dITP/XTP pyrophosphatase</fullName>
        <ecNumber evidence="10">3.6.1.66</ecNumber>
    </recommendedName>
    <alternativeName>
        <fullName evidence="10">Non-canonical purine NTP pyrophosphatase</fullName>
    </alternativeName>
    <alternativeName>
        <fullName evidence="10">Non-standard purine NTP pyrophosphatase</fullName>
    </alternativeName>
    <alternativeName>
        <fullName evidence="10">Nucleoside-triphosphate diphosphatase</fullName>
    </alternativeName>
    <alternativeName>
        <fullName evidence="10">Nucleoside-triphosphate pyrophosphatase</fullName>
        <shortName evidence="10">NTPase</shortName>
    </alternativeName>
</protein>
<dbReference type="EMBL" id="BBML01000006">
    <property type="protein sequence ID" value="GAK97658.1"/>
    <property type="molecule type" value="Genomic_DNA"/>
</dbReference>